<dbReference type="InterPro" id="IPR027417">
    <property type="entry name" value="P-loop_NTPase"/>
</dbReference>
<dbReference type="InterPro" id="IPR045058">
    <property type="entry name" value="GIMA/IAN/Toc"/>
</dbReference>
<dbReference type="PROSITE" id="PS51720">
    <property type="entry name" value="G_AIG1"/>
    <property type="match status" value="1"/>
</dbReference>
<dbReference type="Gene3D" id="3.40.50.300">
    <property type="entry name" value="P-loop containing nucleotide triphosphate hydrolases"/>
    <property type="match status" value="1"/>
</dbReference>
<dbReference type="Pfam" id="PF04548">
    <property type="entry name" value="AIG1"/>
    <property type="match status" value="1"/>
</dbReference>
<keyword evidence="6" id="KW-1185">Reference proteome</keyword>
<keyword evidence="3" id="KW-0342">GTP-binding</keyword>
<dbReference type="AlphaFoldDB" id="A0A7N9CT47"/>
<dbReference type="Proteomes" id="UP000233100">
    <property type="component" value="Chromosome 3"/>
</dbReference>
<feature type="domain" description="AIG1-type G" evidence="4">
    <location>
        <begin position="41"/>
        <end position="244"/>
    </location>
</feature>
<name>A0A7N9CT47_MACFA</name>
<evidence type="ECO:0000256" key="1">
    <source>
        <dbReference type="ARBA" id="ARBA00008535"/>
    </source>
</evidence>
<dbReference type="GO" id="GO:0005525">
    <property type="term" value="F:GTP binding"/>
    <property type="evidence" value="ECO:0007669"/>
    <property type="project" value="UniProtKB-KW"/>
</dbReference>
<accession>A0A7N9CT47</accession>
<dbReference type="Ensembl" id="ENSMFAT00000074816.1">
    <property type="protein sequence ID" value="ENSMFAP00000055182.1"/>
    <property type="gene ID" value="ENSMFAG00000044951.2"/>
</dbReference>
<reference evidence="5 6" key="1">
    <citation type="submission" date="2013-03" db="EMBL/GenBank/DDBJ databases">
        <authorList>
            <person name="Warren W."/>
            <person name="Wilson R.K."/>
        </authorList>
    </citation>
    <scope>NUCLEOTIDE SEQUENCE</scope>
</reference>
<dbReference type="CDD" id="cd01852">
    <property type="entry name" value="AIG1"/>
    <property type="match status" value="1"/>
</dbReference>
<dbReference type="FunFam" id="3.40.50.300:FF:000366">
    <property type="entry name" value="GTPase, IMAP family member 2"/>
    <property type="match status" value="1"/>
</dbReference>
<dbReference type="InterPro" id="IPR006703">
    <property type="entry name" value="G_AIG1"/>
</dbReference>
<dbReference type="GeneTree" id="ENSGT00940000154844"/>
<reference evidence="5" key="3">
    <citation type="submission" date="2025-09" db="UniProtKB">
        <authorList>
            <consortium name="Ensembl"/>
        </authorList>
    </citation>
    <scope>IDENTIFICATION</scope>
</reference>
<keyword evidence="2" id="KW-0547">Nucleotide-binding</keyword>
<dbReference type="PANTHER" id="PTHR10903:SF69">
    <property type="entry name" value="GTPASE IMAP FAMILY MEMBER 5"/>
    <property type="match status" value="1"/>
</dbReference>
<sequence length="338" mass="37299">MTATLEDRAQQPFLERMEGFQKGKYGAMAEGRSEDNLFVTPPALRIILVGKTGCGKSATGNSILGQRMFESKLGAQSVTRTCQAKTGTWNGRKVLVVDTPSIFESKADTQELYKNIGDCYLLSAPGPHVLLLVIQLGRFTAQDTMAIRKVKEVFGAGAMRHVVILFTHKEDLGGQALDDYVANTDNRSLKDLVQECERRYCAFNNRGSGEEQRQQQAELLAVIERLGREREGSFHSNNLFLDAQLLQRAGAGTCQEDYRHHELCPLLPLLLHGGPVVEAVVSPHTLLHQVLQAMVVHVCYIVIQGLAPKSSLWVKRMTTCLMAPAPKTSFTLLTATMS</sequence>
<evidence type="ECO:0000313" key="5">
    <source>
        <dbReference type="Ensembl" id="ENSMFAP00000055182.1"/>
    </source>
</evidence>
<evidence type="ECO:0000259" key="4">
    <source>
        <dbReference type="PROSITE" id="PS51720"/>
    </source>
</evidence>
<gene>
    <name evidence="5" type="primary">GIMAP5</name>
</gene>
<reference evidence="5" key="2">
    <citation type="submission" date="2025-08" db="UniProtKB">
        <authorList>
            <consortium name="Ensembl"/>
        </authorList>
    </citation>
    <scope>IDENTIFICATION</scope>
</reference>
<evidence type="ECO:0000256" key="2">
    <source>
        <dbReference type="ARBA" id="ARBA00022741"/>
    </source>
</evidence>
<organism evidence="5 6">
    <name type="scientific">Macaca fascicularis</name>
    <name type="common">Crab-eating macaque</name>
    <name type="synonym">Cynomolgus monkey</name>
    <dbReference type="NCBI Taxonomy" id="9541"/>
    <lineage>
        <taxon>Eukaryota</taxon>
        <taxon>Metazoa</taxon>
        <taxon>Chordata</taxon>
        <taxon>Craniata</taxon>
        <taxon>Vertebrata</taxon>
        <taxon>Euteleostomi</taxon>
        <taxon>Mammalia</taxon>
        <taxon>Eutheria</taxon>
        <taxon>Euarchontoglires</taxon>
        <taxon>Primates</taxon>
        <taxon>Haplorrhini</taxon>
        <taxon>Catarrhini</taxon>
        <taxon>Cercopithecidae</taxon>
        <taxon>Cercopithecinae</taxon>
        <taxon>Macaca</taxon>
    </lineage>
</organism>
<evidence type="ECO:0000313" key="6">
    <source>
        <dbReference type="Proteomes" id="UP000233100"/>
    </source>
</evidence>
<dbReference type="Bgee" id="ENSMFAG00000044951">
    <property type="expression patterns" value="Expressed in lymph node and 10 other cell types or tissues"/>
</dbReference>
<comment type="similarity">
    <text evidence="1">Belongs to the TRAFAC class TrmE-Era-EngA-EngB-Septin-like GTPase superfamily. AIG1/Toc34/Toc159-like paraseptin GTPase family. IAN subfamily.</text>
</comment>
<proteinExistence type="inferred from homology"/>
<dbReference type="PANTHER" id="PTHR10903">
    <property type="entry name" value="GTPASE, IMAP FAMILY MEMBER-RELATED"/>
    <property type="match status" value="1"/>
</dbReference>
<dbReference type="SUPFAM" id="SSF52540">
    <property type="entry name" value="P-loop containing nucleoside triphosphate hydrolases"/>
    <property type="match status" value="1"/>
</dbReference>
<evidence type="ECO:0000256" key="3">
    <source>
        <dbReference type="ARBA" id="ARBA00023134"/>
    </source>
</evidence>
<protein>
    <submittedName>
        <fullName evidence="5">GTPase, IMAP family member 5</fullName>
    </submittedName>
</protein>